<dbReference type="Proteomes" id="UP000604475">
    <property type="component" value="Unassembled WGS sequence"/>
</dbReference>
<dbReference type="InterPro" id="IPR027417">
    <property type="entry name" value="P-loop_NTPase"/>
</dbReference>
<protein>
    <recommendedName>
        <fullName evidence="3">Shikimate kinase</fullName>
    </recommendedName>
</protein>
<reference evidence="1" key="1">
    <citation type="submission" date="2020-12" db="EMBL/GenBank/DDBJ databases">
        <title>Genomic characterization of non-nitrogen-fixing Frankia strains.</title>
        <authorList>
            <person name="Carlos-Shanley C."/>
            <person name="Guerra T."/>
            <person name="Hahn D."/>
        </authorList>
    </citation>
    <scope>NUCLEOTIDE SEQUENCE</scope>
    <source>
        <strain evidence="1">CN6</strain>
    </source>
</reference>
<proteinExistence type="predicted"/>
<evidence type="ECO:0000313" key="1">
    <source>
        <dbReference type="EMBL" id="MBL7626154.1"/>
    </source>
</evidence>
<dbReference type="Gene3D" id="3.40.50.300">
    <property type="entry name" value="P-loop containing nucleotide triphosphate hydrolases"/>
    <property type="match status" value="1"/>
</dbReference>
<sequence>MVLVGPAGAGKTTLGRELAARTHKPFVDLDATADGYYAEVGWSIAKLRERIAAVGRLAAEVEWEPARAHAVARAAADHPDAVIALGAGHTSYTDHRHLVTVRAALSRCRDVVRLLPSPEREGSLTVLRRRCAASKGRSWIVDGHDFLAHWLDDRGTELVATRTIYTRNETPAQTAARLLRSN</sequence>
<dbReference type="InterPro" id="IPR031322">
    <property type="entry name" value="Shikimate/glucono_kinase"/>
</dbReference>
<organism evidence="1 2">
    <name type="scientific">Frankia nepalensis</name>
    <dbReference type="NCBI Taxonomy" id="1836974"/>
    <lineage>
        <taxon>Bacteria</taxon>
        <taxon>Bacillati</taxon>
        <taxon>Actinomycetota</taxon>
        <taxon>Actinomycetes</taxon>
        <taxon>Frankiales</taxon>
        <taxon>Frankiaceae</taxon>
        <taxon>Frankia</taxon>
    </lineage>
</organism>
<evidence type="ECO:0008006" key="3">
    <source>
        <dbReference type="Google" id="ProtNLM"/>
    </source>
</evidence>
<dbReference type="RefSeq" id="WP_202998636.1">
    <property type="nucleotide sequence ID" value="NZ_JADWYW010001045.1"/>
</dbReference>
<dbReference type="EMBL" id="JAEACQ010000123">
    <property type="protein sequence ID" value="MBL7626154.1"/>
    <property type="molecule type" value="Genomic_DNA"/>
</dbReference>
<keyword evidence="2" id="KW-1185">Reference proteome</keyword>
<dbReference type="SUPFAM" id="SSF52540">
    <property type="entry name" value="P-loop containing nucleoside triphosphate hydrolases"/>
    <property type="match status" value="1"/>
</dbReference>
<dbReference type="Pfam" id="PF01202">
    <property type="entry name" value="SKI"/>
    <property type="match status" value="1"/>
</dbReference>
<name>A0A937REX3_9ACTN</name>
<comment type="caution">
    <text evidence="1">The sequence shown here is derived from an EMBL/GenBank/DDBJ whole genome shotgun (WGS) entry which is preliminary data.</text>
</comment>
<accession>A0A937REX3</accession>
<gene>
    <name evidence="1" type="ORF">I7412_02980</name>
</gene>
<dbReference type="AlphaFoldDB" id="A0A937REX3"/>
<evidence type="ECO:0000313" key="2">
    <source>
        <dbReference type="Proteomes" id="UP000604475"/>
    </source>
</evidence>